<name>A0A1W1WD79_SULTA</name>
<proteinExistence type="predicted"/>
<protein>
    <submittedName>
        <fullName evidence="2">NHL repeat containing protein</fullName>
    </submittedName>
</protein>
<organism evidence="2 3">
    <name type="scientific">Sulfobacillus thermosulfidooxidans (strain DSM 9293 / VKM B-1269 / AT-1)</name>
    <dbReference type="NCBI Taxonomy" id="929705"/>
    <lineage>
        <taxon>Bacteria</taxon>
        <taxon>Bacillati</taxon>
        <taxon>Bacillota</taxon>
        <taxon>Clostridia</taxon>
        <taxon>Eubacteriales</taxon>
        <taxon>Clostridiales Family XVII. Incertae Sedis</taxon>
        <taxon>Sulfobacillus</taxon>
    </lineage>
</organism>
<feature type="signal peptide" evidence="1">
    <location>
        <begin position="1"/>
        <end position="22"/>
    </location>
</feature>
<sequence>MHKGILALLASTSMLMAAPVLAASPAHGNPTTGDINHLHHIRVIASTVAPNGDQNPYGLTFDSFKGSSSAPNPYYGDLLVSDFSNAQGVNGEGSSIVAINPTTGKTALFSQEAQYGPVALAVSPKGPLWIADFGGLYPTQQNDAVLAPNGKTFPNGGGVITNPDLDGPWGQVFVPNKTAAAFLVTNVLNGTIEAMYGFAPPDFNVDTKFLTIGQGLAHTGTNANNAVGPQGMVYDPATGEVYVTDGADNSIRAFKWEGPNTPDQGQGQLIYQGGPLRQPAGITLDPINGDLLVVNQQNNNLVEIRLPKTIETKNHKEITIKAHPVAVKRLDKTAVNPETGAGSALFGVYATKSASGHLVVYFTDDNTNTLDMLY</sequence>
<dbReference type="InterPro" id="IPR011042">
    <property type="entry name" value="6-blade_b-propeller_TolB-like"/>
</dbReference>
<dbReference type="Proteomes" id="UP000192660">
    <property type="component" value="Unassembled WGS sequence"/>
</dbReference>
<accession>A0A1W1WD79</accession>
<evidence type="ECO:0000256" key="1">
    <source>
        <dbReference type="SAM" id="SignalP"/>
    </source>
</evidence>
<dbReference type="EMBL" id="FWWY01000001">
    <property type="protein sequence ID" value="SMC04175.1"/>
    <property type="molecule type" value="Genomic_DNA"/>
</dbReference>
<keyword evidence="1" id="KW-0732">Signal</keyword>
<keyword evidence="3" id="KW-1185">Reference proteome</keyword>
<gene>
    <name evidence="2" type="ORF">SAMN00768000_1502</name>
</gene>
<dbReference type="SUPFAM" id="SSF63829">
    <property type="entry name" value="Calcium-dependent phosphotriesterase"/>
    <property type="match status" value="1"/>
</dbReference>
<dbReference type="STRING" id="28034.BFX07_13505"/>
<reference evidence="3" key="1">
    <citation type="submission" date="2017-04" db="EMBL/GenBank/DDBJ databases">
        <authorList>
            <person name="Varghese N."/>
            <person name="Submissions S."/>
        </authorList>
    </citation>
    <scope>NUCLEOTIDE SEQUENCE [LARGE SCALE GENOMIC DNA]</scope>
    <source>
        <strain evidence="3">DSM 9293</strain>
    </source>
</reference>
<feature type="chain" id="PRO_5010718075" evidence="1">
    <location>
        <begin position="23"/>
        <end position="374"/>
    </location>
</feature>
<evidence type="ECO:0000313" key="2">
    <source>
        <dbReference type="EMBL" id="SMC04175.1"/>
    </source>
</evidence>
<dbReference type="Gene3D" id="2.120.10.30">
    <property type="entry name" value="TolB, C-terminal domain"/>
    <property type="match status" value="1"/>
</dbReference>
<dbReference type="AlphaFoldDB" id="A0A1W1WD79"/>
<evidence type="ECO:0000313" key="3">
    <source>
        <dbReference type="Proteomes" id="UP000192660"/>
    </source>
</evidence>